<comment type="caution">
    <text evidence="2">The sequence shown here is derived from an EMBL/GenBank/DDBJ whole genome shotgun (WGS) entry which is preliminary data.</text>
</comment>
<evidence type="ECO:0000256" key="1">
    <source>
        <dbReference type="SAM" id="MobiDB-lite"/>
    </source>
</evidence>
<reference evidence="2 3" key="1">
    <citation type="journal article" date="2020" name="Int. J. Syst. Evol. Microbiol.">
        <title>Reclassification of Streptomyces castelarensis and Streptomyces sporoclivatus as later heterotypic synonyms of Streptomyces antimycoticus.</title>
        <authorList>
            <person name="Komaki H."/>
            <person name="Tamura T."/>
        </authorList>
    </citation>
    <scope>NUCLEOTIDE SEQUENCE [LARGE SCALE GENOMIC DNA]</scope>
    <source>
        <strain evidence="2 3">NBRC 12839</strain>
    </source>
</reference>
<sequence>MDTGCPENTGLREMPERGRDVTTGPATRRIAHGPEPGIPPLSDHTADTPAHVIDVVPSQNGHRPHVAWHPSGHMTRVISGRTASAGAEVAHESGGTHGVCVTRVPIT</sequence>
<dbReference type="EMBL" id="BJHV01000001">
    <property type="protein sequence ID" value="GDY39952.1"/>
    <property type="molecule type" value="Genomic_DNA"/>
</dbReference>
<proteinExistence type="predicted"/>
<name>A0A4D4JW93_9ACTN</name>
<evidence type="ECO:0000313" key="2">
    <source>
        <dbReference type="EMBL" id="GDY39952.1"/>
    </source>
</evidence>
<protein>
    <submittedName>
        <fullName evidence="2">Uncharacterized protein</fullName>
    </submittedName>
</protein>
<gene>
    <name evidence="2" type="ORF">SANT12839_008340</name>
</gene>
<dbReference type="Proteomes" id="UP000299290">
    <property type="component" value="Unassembled WGS sequence"/>
</dbReference>
<keyword evidence="3" id="KW-1185">Reference proteome</keyword>
<dbReference type="AlphaFoldDB" id="A0A4D4JW93"/>
<organism evidence="2 3">
    <name type="scientific">Streptomyces antimycoticus</name>
    <dbReference type="NCBI Taxonomy" id="68175"/>
    <lineage>
        <taxon>Bacteria</taxon>
        <taxon>Bacillati</taxon>
        <taxon>Actinomycetota</taxon>
        <taxon>Actinomycetes</taxon>
        <taxon>Kitasatosporales</taxon>
        <taxon>Streptomycetaceae</taxon>
        <taxon>Streptomyces</taxon>
        <taxon>Streptomyces violaceusniger group</taxon>
    </lineage>
</organism>
<evidence type="ECO:0000313" key="3">
    <source>
        <dbReference type="Proteomes" id="UP000299290"/>
    </source>
</evidence>
<feature type="region of interest" description="Disordered" evidence="1">
    <location>
        <begin position="1"/>
        <end position="46"/>
    </location>
</feature>
<accession>A0A4D4JW93</accession>